<gene>
    <name evidence="2" type="ORF">Syun_020185</name>
</gene>
<keyword evidence="3" id="KW-1185">Reference proteome</keyword>
<comment type="caution">
    <text evidence="2">The sequence shown here is derived from an EMBL/GenBank/DDBJ whole genome shotgun (WGS) entry which is preliminary data.</text>
</comment>
<name>A0AAP0IE24_9MAGN</name>
<feature type="compositionally biased region" description="Polar residues" evidence="1">
    <location>
        <begin position="155"/>
        <end position="167"/>
    </location>
</feature>
<evidence type="ECO:0000313" key="2">
    <source>
        <dbReference type="EMBL" id="KAK9113388.1"/>
    </source>
</evidence>
<evidence type="ECO:0000313" key="3">
    <source>
        <dbReference type="Proteomes" id="UP001420932"/>
    </source>
</evidence>
<proteinExistence type="predicted"/>
<sequence length="239" mass="26924">MAQRTPIARRFDEIIRLRIPHRKWNIARAVSEKQLLVNKQGTSTDDDEHNEEEKMAMITTPSTHRKSMSDPEELRVAAREREAGDDERKSREEEEVVEKEKEEEEEEEDGSMIGAAAAAGSPSFRDYCVGSNAFSPSRDHENDEEVSHQPKETVEGSTSDAVKSSTEQRGRRFKMVLPKQMVASIVEESFGYLDAPVERISGADVEDIVRAAKRACYRSIPMSAAPREAEKARAAKLYP</sequence>
<accession>A0AAP0IE24</accession>
<feature type="compositionally biased region" description="Basic and acidic residues" evidence="1">
    <location>
        <begin position="67"/>
        <end position="92"/>
    </location>
</feature>
<reference evidence="2 3" key="1">
    <citation type="submission" date="2024-01" db="EMBL/GenBank/DDBJ databases">
        <title>Genome assemblies of Stephania.</title>
        <authorList>
            <person name="Yang L."/>
        </authorList>
    </citation>
    <scope>NUCLEOTIDE SEQUENCE [LARGE SCALE GENOMIC DNA]</scope>
    <source>
        <strain evidence="2">YNDBR</strain>
        <tissue evidence="2">Leaf</tissue>
    </source>
</reference>
<dbReference type="Proteomes" id="UP001420932">
    <property type="component" value="Unassembled WGS sequence"/>
</dbReference>
<organism evidence="2 3">
    <name type="scientific">Stephania yunnanensis</name>
    <dbReference type="NCBI Taxonomy" id="152371"/>
    <lineage>
        <taxon>Eukaryota</taxon>
        <taxon>Viridiplantae</taxon>
        <taxon>Streptophyta</taxon>
        <taxon>Embryophyta</taxon>
        <taxon>Tracheophyta</taxon>
        <taxon>Spermatophyta</taxon>
        <taxon>Magnoliopsida</taxon>
        <taxon>Ranunculales</taxon>
        <taxon>Menispermaceae</taxon>
        <taxon>Menispermoideae</taxon>
        <taxon>Cissampelideae</taxon>
        <taxon>Stephania</taxon>
    </lineage>
</organism>
<protein>
    <submittedName>
        <fullName evidence="2">Uncharacterized protein</fullName>
    </submittedName>
</protein>
<dbReference type="EMBL" id="JBBNAF010000009">
    <property type="protein sequence ID" value="KAK9113388.1"/>
    <property type="molecule type" value="Genomic_DNA"/>
</dbReference>
<evidence type="ECO:0000256" key="1">
    <source>
        <dbReference type="SAM" id="MobiDB-lite"/>
    </source>
</evidence>
<dbReference type="AlphaFoldDB" id="A0AAP0IE24"/>
<feature type="compositionally biased region" description="Basic and acidic residues" evidence="1">
    <location>
        <begin position="137"/>
        <end position="154"/>
    </location>
</feature>
<feature type="region of interest" description="Disordered" evidence="1">
    <location>
        <begin position="38"/>
        <end position="170"/>
    </location>
</feature>
<feature type="compositionally biased region" description="Acidic residues" evidence="1">
    <location>
        <begin position="93"/>
        <end position="110"/>
    </location>
</feature>